<dbReference type="InterPro" id="IPR003848">
    <property type="entry name" value="DUF218"/>
</dbReference>
<name>I7FTL8_MYCS2</name>
<accession>I7FTL8</accession>
<dbReference type="AlphaFoldDB" id="I7FTL8"/>
<dbReference type="KEGG" id="msg:MSMEI_5785"/>
<dbReference type="Proteomes" id="UP000006158">
    <property type="component" value="Chromosome"/>
</dbReference>
<dbReference type="Pfam" id="PF02698">
    <property type="entry name" value="DUF218"/>
    <property type="match status" value="1"/>
</dbReference>
<reference evidence="2 3" key="2">
    <citation type="journal article" date="2009" name="Genome Res.">
        <title>Ortho-proteogenomics: multiple proteomes investigation through orthology and a new MS-based protocol.</title>
        <authorList>
            <person name="Gallien S."/>
            <person name="Perrodou E."/>
            <person name="Carapito C."/>
            <person name="Deshayes C."/>
            <person name="Reyrat J.M."/>
            <person name="Van Dorsselaer A."/>
            <person name="Poch O."/>
            <person name="Schaeffer C."/>
            <person name="Lecompte O."/>
        </authorList>
    </citation>
    <scope>NUCLEOTIDE SEQUENCE [LARGE SCALE GENOMIC DNA]</scope>
    <source>
        <strain evidence="3">ATCC 700084 / mc(2)155</strain>
    </source>
</reference>
<dbReference type="PATRIC" id="fig|246196.56.peg.5905"/>
<feature type="domain" description="DUF218" evidence="1">
    <location>
        <begin position="60"/>
        <end position="180"/>
    </location>
</feature>
<evidence type="ECO:0000259" key="1">
    <source>
        <dbReference type="Pfam" id="PF02698"/>
    </source>
</evidence>
<dbReference type="CDD" id="cd06259">
    <property type="entry name" value="YdcF-like"/>
    <property type="match status" value="1"/>
</dbReference>
<organism evidence="2 3">
    <name type="scientific">Mycolicibacterium smegmatis (strain ATCC 700084 / mc(2)155)</name>
    <name type="common">Mycobacterium smegmatis</name>
    <dbReference type="NCBI Taxonomy" id="246196"/>
    <lineage>
        <taxon>Bacteria</taxon>
        <taxon>Bacillati</taxon>
        <taxon>Actinomycetota</taxon>
        <taxon>Actinomycetes</taxon>
        <taxon>Mycobacteriales</taxon>
        <taxon>Mycobacteriaceae</taxon>
        <taxon>Mycolicibacterium</taxon>
    </lineage>
</organism>
<gene>
    <name evidence="2" type="ordered locus">MSMEI_5785</name>
</gene>
<reference evidence="2 3" key="1">
    <citation type="journal article" date="2007" name="Genome Biol.">
        <title>Interrupted coding sequences in Mycobacterium smegmatis: authentic mutations or sequencing errors?</title>
        <authorList>
            <person name="Deshayes C."/>
            <person name="Perrodou E."/>
            <person name="Gallien S."/>
            <person name="Euphrasie D."/>
            <person name="Schaeffer C."/>
            <person name="Van-Dorsselaer A."/>
            <person name="Poch O."/>
            <person name="Lecompte O."/>
            <person name="Reyrat J.M."/>
        </authorList>
    </citation>
    <scope>NUCLEOTIDE SEQUENCE [LARGE SCALE GENOMIC DNA]</scope>
    <source>
        <strain evidence="3">ATCC 700084 / mc(2)155</strain>
    </source>
</reference>
<sequence>MPGSRYSRDMPESAGGAKLTPRRRRFRNGMLAFCLILTAALVAGLPVYVFPQVDPPRHADAVLILGGPDYRRYGFGFDLGREGWAQTVVVSNPNGADDPFMTEYCAEPHPEFHLICFIPDPRTTKGEGRELRRLAEENGWQRVIVVTIRPHISRARYILEQCYAGELVMVALPVRLSLFEWAFHYAYQTAGYVRAMLQPGC</sequence>
<protein>
    <recommendedName>
        <fullName evidence="1">DUF218 domain-containing protein</fullName>
    </recommendedName>
</protein>
<evidence type="ECO:0000313" key="3">
    <source>
        <dbReference type="Proteomes" id="UP000006158"/>
    </source>
</evidence>
<proteinExistence type="predicted"/>
<evidence type="ECO:0000313" key="2">
    <source>
        <dbReference type="EMBL" id="AFP42218.1"/>
    </source>
</evidence>
<dbReference type="EMBL" id="CP001663">
    <property type="protein sequence ID" value="AFP42218.1"/>
    <property type="molecule type" value="Genomic_DNA"/>
</dbReference>